<accession>A0ABQ3HY14</accession>
<proteinExistence type="predicted"/>
<reference evidence="2" key="1">
    <citation type="journal article" date="2019" name="Int. J. Syst. Evol. Microbiol.">
        <title>The Global Catalogue of Microorganisms (GCM) 10K type strain sequencing project: providing services to taxonomists for standard genome sequencing and annotation.</title>
        <authorList>
            <consortium name="The Broad Institute Genomics Platform"/>
            <consortium name="The Broad Institute Genome Sequencing Center for Infectious Disease"/>
            <person name="Wu L."/>
            <person name="Ma J."/>
        </authorList>
    </citation>
    <scope>NUCLEOTIDE SEQUENCE [LARGE SCALE GENOMIC DNA]</scope>
    <source>
        <strain evidence="2">CGMCC 1.12966</strain>
    </source>
</reference>
<gene>
    <name evidence="1" type="ORF">GCM10017764_31610</name>
</gene>
<protein>
    <submittedName>
        <fullName evidence="1">Uncharacterized protein</fullName>
    </submittedName>
</protein>
<dbReference type="EMBL" id="BNAF01000013">
    <property type="protein sequence ID" value="GHE45992.1"/>
    <property type="molecule type" value="Genomic_DNA"/>
</dbReference>
<evidence type="ECO:0000313" key="2">
    <source>
        <dbReference type="Proteomes" id="UP000620550"/>
    </source>
</evidence>
<keyword evidence="2" id="KW-1185">Reference proteome</keyword>
<comment type="caution">
    <text evidence="1">The sequence shown here is derived from an EMBL/GenBank/DDBJ whole genome shotgun (WGS) entry which is preliminary data.</text>
</comment>
<evidence type="ECO:0000313" key="1">
    <source>
        <dbReference type="EMBL" id="GHE45992.1"/>
    </source>
</evidence>
<dbReference type="Proteomes" id="UP000620550">
    <property type="component" value="Unassembled WGS sequence"/>
</dbReference>
<organism evidence="1 2">
    <name type="scientific">Sphingobacterium griseoflavum</name>
    <dbReference type="NCBI Taxonomy" id="1474952"/>
    <lineage>
        <taxon>Bacteria</taxon>
        <taxon>Pseudomonadati</taxon>
        <taxon>Bacteroidota</taxon>
        <taxon>Sphingobacteriia</taxon>
        <taxon>Sphingobacteriales</taxon>
        <taxon>Sphingobacteriaceae</taxon>
        <taxon>Sphingobacterium</taxon>
    </lineage>
</organism>
<sequence>MRTLAFLFSRDMRKLVFGILTFLFFHACANEDRYKPETQLSKEEQSEFKREIVRFVGHLPKYAEHATKFEQRFDSAYNAQAELIQLDKYFANDKDGYTYFEVSRIAPSFKKKYVATGGRLKRNSAGELEEYEEIYRTWKMEPAQLAEKTKVFFSEMVAGHDLSPYYTENIGDTEHIEFPDKNTYYDKEVRKWQVRMTEYSMSPN</sequence>
<name>A0ABQ3HY14_9SPHI</name>